<keyword evidence="6" id="KW-1185">Reference proteome</keyword>
<dbReference type="Pfam" id="PF07729">
    <property type="entry name" value="FCD"/>
    <property type="match status" value="1"/>
</dbReference>
<dbReference type="Proteomes" id="UP000184245">
    <property type="component" value="Unassembled WGS sequence"/>
</dbReference>
<dbReference type="OrthoDB" id="389878at2"/>
<evidence type="ECO:0000256" key="2">
    <source>
        <dbReference type="ARBA" id="ARBA00023125"/>
    </source>
</evidence>
<dbReference type="InterPro" id="IPR011711">
    <property type="entry name" value="GntR_C"/>
</dbReference>
<dbReference type="PANTHER" id="PTHR43537:SF5">
    <property type="entry name" value="UXU OPERON TRANSCRIPTIONAL REGULATOR"/>
    <property type="match status" value="1"/>
</dbReference>
<evidence type="ECO:0000313" key="6">
    <source>
        <dbReference type="Proteomes" id="UP000184245"/>
    </source>
</evidence>
<dbReference type="Pfam" id="PF00392">
    <property type="entry name" value="GntR"/>
    <property type="match status" value="1"/>
</dbReference>
<dbReference type="SMART" id="SM00345">
    <property type="entry name" value="HTH_GNTR"/>
    <property type="match status" value="1"/>
</dbReference>
<organism evidence="5 6">
    <name type="scientific">Lactonifactor longoviformis DSM 17459</name>
    <dbReference type="NCBI Taxonomy" id="1122155"/>
    <lineage>
        <taxon>Bacteria</taxon>
        <taxon>Bacillati</taxon>
        <taxon>Bacillota</taxon>
        <taxon>Clostridia</taxon>
        <taxon>Eubacteriales</taxon>
        <taxon>Clostridiaceae</taxon>
        <taxon>Lactonifactor</taxon>
    </lineage>
</organism>
<name>A0A1M4WGG3_9CLOT</name>
<keyword evidence="1" id="KW-0805">Transcription regulation</keyword>
<dbReference type="STRING" id="1122155.SAMN02745158_01605"/>
<dbReference type="PANTHER" id="PTHR43537">
    <property type="entry name" value="TRANSCRIPTIONAL REGULATOR, GNTR FAMILY"/>
    <property type="match status" value="1"/>
</dbReference>
<accession>A0A1M4WGG3</accession>
<sequence length="204" mass="23551">MRDSDIAYEKIKEMLITCELRPGQVIVESQLTEQIKVGRTPVREALKRLSWEKLICIIPRQCMIVSELSGRDLESICQLRYALSALAGRLAAARRTGDELRELCSIADKTRAETIPEKRILLGREFHRAVSGITRNEFLETQMNITLDLCVRQLFVNREYIGSMDDTVIREYGDIICSIEKRDEKETTRLLQRHVMSFQSKFLG</sequence>
<feature type="domain" description="HTH gntR-type" evidence="4">
    <location>
        <begin position="1"/>
        <end position="68"/>
    </location>
</feature>
<dbReference type="InterPro" id="IPR036388">
    <property type="entry name" value="WH-like_DNA-bd_sf"/>
</dbReference>
<keyword evidence="2 5" id="KW-0238">DNA-binding</keyword>
<evidence type="ECO:0000313" key="5">
    <source>
        <dbReference type="EMBL" id="SHE80304.1"/>
    </source>
</evidence>
<dbReference type="InterPro" id="IPR000524">
    <property type="entry name" value="Tscrpt_reg_HTH_GntR"/>
</dbReference>
<dbReference type="Gene3D" id="1.20.120.530">
    <property type="entry name" value="GntR ligand-binding domain-like"/>
    <property type="match status" value="1"/>
</dbReference>
<dbReference type="RefSeq" id="WP_072850662.1">
    <property type="nucleotide sequence ID" value="NZ_FQVI01000006.1"/>
</dbReference>
<dbReference type="GO" id="GO:0003700">
    <property type="term" value="F:DNA-binding transcription factor activity"/>
    <property type="evidence" value="ECO:0007669"/>
    <property type="project" value="InterPro"/>
</dbReference>
<dbReference type="InterPro" id="IPR008920">
    <property type="entry name" value="TF_FadR/GntR_C"/>
</dbReference>
<reference evidence="5 6" key="1">
    <citation type="submission" date="2016-11" db="EMBL/GenBank/DDBJ databases">
        <authorList>
            <person name="Jaros S."/>
            <person name="Januszkiewicz K."/>
            <person name="Wedrychowicz H."/>
        </authorList>
    </citation>
    <scope>NUCLEOTIDE SEQUENCE [LARGE SCALE GENOMIC DNA]</scope>
    <source>
        <strain evidence="5 6">DSM 17459</strain>
    </source>
</reference>
<dbReference type="SMART" id="SM00895">
    <property type="entry name" value="FCD"/>
    <property type="match status" value="1"/>
</dbReference>
<evidence type="ECO:0000259" key="4">
    <source>
        <dbReference type="PROSITE" id="PS50949"/>
    </source>
</evidence>
<dbReference type="GO" id="GO:0003677">
    <property type="term" value="F:DNA binding"/>
    <property type="evidence" value="ECO:0007669"/>
    <property type="project" value="UniProtKB-KW"/>
</dbReference>
<dbReference type="InterPro" id="IPR036390">
    <property type="entry name" value="WH_DNA-bd_sf"/>
</dbReference>
<dbReference type="SUPFAM" id="SSF48008">
    <property type="entry name" value="GntR ligand-binding domain-like"/>
    <property type="match status" value="1"/>
</dbReference>
<gene>
    <name evidence="5" type="ORF">SAMN02745158_01605</name>
</gene>
<dbReference type="EMBL" id="FQVI01000006">
    <property type="protein sequence ID" value="SHE80304.1"/>
    <property type="molecule type" value="Genomic_DNA"/>
</dbReference>
<dbReference type="SUPFAM" id="SSF46785">
    <property type="entry name" value="Winged helix' DNA-binding domain"/>
    <property type="match status" value="1"/>
</dbReference>
<protein>
    <submittedName>
        <fullName evidence="5">DNA-binding transcriptional regulator, GntR family</fullName>
    </submittedName>
</protein>
<evidence type="ECO:0000256" key="1">
    <source>
        <dbReference type="ARBA" id="ARBA00023015"/>
    </source>
</evidence>
<keyword evidence="3" id="KW-0804">Transcription</keyword>
<dbReference type="Gene3D" id="1.10.10.10">
    <property type="entry name" value="Winged helix-like DNA-binding domain superfamily/Winged helix DNA-binding domain"/>
    <property type="match status" value="1"/>
</dbReference>
<dbReference type="PROSITE" id="PS50949">
    <property type="entry name" value="HTH_GNTR"/>
    <property type="match status" value="1"/>
</dbReference>
<proteinExistence type="predicted"/>
<dbReference type="AlphaFoldDB" id="A0A1M4WGG3"/>
<evidence type="ECO:0000256" key="3">
    <source>
        <dbReference type="ARBA" id="ARBA00023163"/>
    </source>
</evidence>